<dbReference type="InterPro" id="IPR050075">
    <property type="entry name" value="LeuD"/>
</dbReference>
<dbReference type="GO" id="GO:0009098">
    <property type="term" value="P:L-leucine biosynthetic process"/>
    <property type="evidence" value="ECO:0007669"/>
    <property type="project" value="UniProtKB-UniRule"/>
</dbReference>
<evidence type="ECO:0000256" key="6">
    <source>
        <dbReference type="ARBA" id="ARBA00022430"/>
    </source>
</evidence>
<proteinExistence type="inferred from homology"/>
<reference evidence="12 13" key="1">
    <citation type="submission" date="2019-07" db="EMBL/GenBank/DDBJ databases">
        <title>Tepidimonas charontis SPSP-6 draft genome.</title>
        <authorList>
            <person name="Da Costa M.S."/>
            <person name="Froufe H.J.C."/>
            <person name="Egas C."/>
            <person name="Albuquerque L."/>
        </authorList>
    </citation>
    <scope>NUCLEOTIDE SEQUENCE [LARGE SCALE GENOMIC DNA]</scope>
    <source>
        <strain evidence="12 13">SPSP-6</strain>
    </source>
</reference>
<dbReference type="Gene3D" id="3.20.19.10">
    <property type="entry name" value="Aconitase, domain 4"/>
    <property type="match status" value="1"/>
</dbReference>
<comment type="pathway">
    <text evidence="3 10">Amino-acid biosynthesis; L-leucine biosynthesis; L-leucine from 3-methyl-2-oxobutanoate: step 2/4.</text>
</comment>
<dbReference type="NCBIfam" id="NF002458">
    <property type="entry name" value="PRK01641.1"/>
    <property type="match status" value="1"/>
</dbReference>
<comment type="similarity">
    <text evidence="4 10">Belongs to the LeuD family. LeuD type 1 subfamily.</text>
</comment>
<dbReference type="PANTHER" id="PTHR43345">
    <property type="entry name" value="3-ISOPROPYLMALATE DEHYDRATASE SMALL SUBUNIT 2-RELATED-RELATED"/>
    <property type="match status" value="1"/>
</dbReference>
<dbReference type="GO" id="GO:0009316">
    <property type="term" value="C:3-isopropylmalate dehydratase complex"/>
    <property type="evidence" value="ECO:0007669"/>
    <property type="project" value="InterPro"/>
</dbReference>
<dbReference type="InterPro" id="IPR015928">
    <property type="entry name" value="Aconitase/3IPM_dehydase_swvl"/>
</dbReference>
<feature type="domain" description="Aconitase A/isopropylmalate dehydratase small subunit swivel" evidence="11">
    <location>
        <begin position="4"/>
        <end position="135"/>
    </location>
</feature>
<dbReference type="NCBIfam" id="TIGR00171">
    <property type="entry name" value="leuD"/>
    <property type="match status" value="1"/>
</dbReference>
<name>A0A554X5E0_9BURK</name>
<evidence type="ECO:0000256" key="2">
    <source>
        <dbReference type="ARBA" id="ARBA00002695"/>
    </source>
</evidence>
<dbReference type="EC" id="4.2.1.33" evidence="10"/>
<evidence type="ECO:0000256" key="8">
    <source>
        <dbReference type="ARBA" id="ARBA00023239"/>
    </source>
</evidence>
<keyword evidence="13" id="KW-1185">Reference proteome</keyword>
<keyword evidence="7 10" id="KW-0028">Amino-acid biosynthesis</keyword>
<protein>
    <recommendedName>
        <fullName evidence="10">3-isopropylmalate dehydratase small subunit</fullName>
        <ecNumber evidence="10">4.2.1.33</ecNumber>
    </recommendedName>
    <alternativeName>
        <fullName evidence="10">Alpha-IPM isomerase</fullName>
        <shortName evidence="10">IPMI</shortName>
    </alternativeName>
    <alternativeName>
        <fullName evidence="10">Isopropylmalate isomerase</fullName>
    </alternativeName>
</protein>
<comment type="catalytic activity">
    <reaction evidence="1 10">
        <text>(2R,3S)-3-isopropylmalate = (2S)-2-isopropylmalate</text>
        <dbReference type="Rhea" id="RHEA:32287"/>
        <dbReference type="ChEBI" id="CHEBI:1178"/>
        <dbReference type="ChEBI" id="CHEBI:35121"/>
        <dbReference type="EC" id="4.2.1.33"/>
    </reaction>
</comment>
<dbReference type="InterPro" id="IPR000573">
    <property type="entry name" value="AconitaseA/IPMdHydase_ssu_swvl"/>
</dbReference>
<gene>
    <name evidence="12" type="primary">leuD1</name>
    <name evidence="10" type="synonym">leuD</name>
    <name evidence="12" type="ORF">Tchar_02344</name>
</gene>
<dbReference type="Proteomes" id="UP000318294">
    <property type="component" value="Unassembled WGS sequence"/>
</dbReference>
<dbReference type="FunFam" id="3.20.19.10:FF:000003">
    <property type="entry name" value="3-isopropylmalate dehydratase small subunit"/>
    <property type="match status" value="1"/>
</dbReference>
<dbReference type="InterPro" id="IPR004431">
    <property type="entry name" value="3-IsopropMal_deHydase_ssu"/>
</dbReference>
<evidence type="ECO:0000256" key="7">
    <source>
        <dbReference type="ARBA" id="ARBA00022605"/>
    </source>
</evidence>
<dbReference type="PANTHER" id="PTHR43345:SF5">
    <property type="entry name" value="3-ISOPROPYLMALATE DEHYDRATASE SMALL SUBUNIT"/>
    <property type="match status" value="1"/>
</dbReference>
<keyword evidence="6 10" id="KW-0432">Leucine biosynthesis</keyword>
<keyword evidence="8 10" id="KW-0456">Lyase</keyword>
<evidence type="ECO:0000313" key="13">
    <source>
        <dbReference type="Proteomes" id="UP000318294"/>
    </source>
</evidence>
<comment type="caution">
    <text evidence="12">The sequence shown here is derived from an EMBL/GenBank/DDBJ whole genome shotgun (WGS) entry which is preliminary data.</text>
</comment>
<dbReference type="Pfam" id="PF00694">
    <property type="entry name" value="Aconitase_C"/>
    <property type="match status" value="1"/>
</dbReference>
<sequence>MTAMQRFTVHKGLVVPIDRENVDTDAIIPKQFLKSIHKTGFGPHLFDEWRYLDPGWPGKDPATRQPNPDFVLNQVRYQGASILLARKNFGCGSSREHAPWAIAQYGFRALIAPSFADIFFNNCFKNGLLPIVLPEATVDRLFHEVQAFSGYELTIDLERQRIVEPDGAEIAFEVDPFRRYCLLNGLDDIGLTLRHADKIRAFEAERLARYPWLARTFAG</sequence>
<accession>A0A554X5E0</accession>
<dbReference type="EMBL" id="VJON01000049">
    <property type="protein sequence ID" value="TSE31045.1"/>
    <property type="molecule type" value="Genomic_DNA"/>
</dbReference>
<evidence type="ECO:0000256" key="10">
    <source>
        <dbReference type="HAMAP-Rule" id="MF_01031"/>
    </source>
</evidence>
<dbReference type="CDD" id="cd01577">
    <property type="entry name" value="IPMI_Swivel"/>
    <property type="match status" value="1"/>
</dbReference>
<comment type="subunit">
    <text evidence="5 10">Heterodimer of LeuC and LeuD.</text>
</comment>
<comment type="function">
    <text evidence="2 10">Catalyzes the isomerization between 2-isopropylmalate and 3-isopropylmalate, via the formation of 2-isopropylmaleate.</text>
</comment>
<dbReference type="InterPro" id="IPR033940">
    <property type="entry name" value="IPMI_Swivel"/>
</dbReference>
<dbReference type="UniPathway" id="UPA00048">
    <property type="reaction ID" value="UER00071"/>
</dbReference>
<keyword evidence="9 10" id="KW-0100">Branched-chain amino acid biosynthesis</keyword>
<evidence type="ECO:0000259" key="11">
    <source>
        <dbReference type="Pfam" id="PF00694"/>
    </source>
</evidence>
<dbReference type="AlphaFoldDB" id="A0A554X5E0"/>
<organism evidence="12 13">
    <name type="scientific">Tepidimonas charontis</name>
    <dbReference type="NCBI Taxonomy" id="2267262"/>
    <lineage>
        <taxon>Bacteria</taxon>
        <taxon>Pseudomonadati</taxon>
        <taxon>Pseudomonadota</taxon>
        <taxon>Betaproteobacteria</taxon>
        <taxon>Burkholderiales</taxon>
        <taxon>Tepidimonas</taxon>
    </lineage>
</organism>
<dbReference type="SUPFAM" id="SSF52016">
    <property type="entry name" value="LeuD/IlvD-like"/>
    <property type="match status" value="1"/>
</dbReference>
<dbReference type="HAMAP" id="MF_01031">
    <property type="entry name" value="LeuD_type1"/>
    <property type="match status" value="1"/>
</dbReference>
<evidence type="ECO:0000256" key="9">
    <source>
        <dbReference type="ARBA" id="ARBA00023304"/>
    </source>
</evidence>
<dbReference type="GO" id="GO:0003861">
    <property type="term" value="F:3-isopropylmalate dehydratase activity"/>
    <property type="evidence" value="ECO:0007669"/>
    <property type="project" value="UniProtKB-UniRule"/>
</dbReference>
<evidence type="ECO:0000313" key="12">
    <source>
        <dbReference type="EMBL" id="TSE31045.1"/>
    </source>
</evidence>
<evidence type="ECO:0000256" key="4">
    <source>
        <dbReference type="ARBA" id="ARBA00009845"/>
    </source>
</evidence>
<evidence type="ECO:0000256" key="5">
    <source>
        <dbReference type="ARBA" id="ARBA00011271"/>
    </source>
</evidence>
<evidence type="ECO:0000256" key="3">
    <source>
        <dbReference type="ARBA" id="ARBA00004729"/>
    </source>
</evidence>
<evidence type="ECO:0000256" key="1">
    <source>
        <dbReference type="ARBA" id="ARBA00000491"/>
    </source>
</evidence>